<protein>
    <submittedName>
        <fullName evidence="2">Uncharacterized protein</fullName>
    </submittedName>
</protein>
<name>A0AA40F5C4_9PEZI</name>
<keyword evidence="3" id="KW-1185">Reference proteome</keyword>
<gene>
    <name evidence="2" type="ORF">B0T18DRAFT_456987</name>
</gene>
<reference evidence="2" key="1">
    <citation type="submission" date="2023-06" db="EMBL/GenBank/DDBJ databases">
        <title>Genome-scale phylogeny and comparative genomics of the fungal order Sordariales.</title>
        <authorList>
            <consortium name="Lawrence Berkeley National Laboratory"/>
            <person name="Hensen N."/>
            <person name="Bonometti L."/>
            <person name="Westerberg I."/>
            <person name="Brannstrom I.O."/>
            <person name="Guillou S."/>
            <person name="Cros-Aarteil S."/>
            <person name="Calhoun S."/>
            <person name="Haridas S."/>
            <person name="Kuo A."/>
            <person name="Mondo S."/>
            <person name="Pangilinan J."/>
            <person name="Riley R."/>
            <person name="LaButti K."/>
            <person name="Andreopoulos B."/>
            <person name="Lipzen A."/>
            <person name="Chen C."/>
            <person name="Yanf M."/>
            <person name="Daum C."/>
            <person name="Ng V."/>
            <person name="Clum A."/>
            <person name="Steindorff A."/>
            <person name="Ohm R."/>
            <person name="Martin F."/>
            <person name="Silar P."/>
            <person name="Natvig D."/>
            <person name="Lalanne C."/>
            <person name="Gautier V."/>
            <person name="Ament-velasquez S.L."/>
            <person name="Kruys A."/>
            <person name="Hutchinson M.I."/>
            <person name="Powell A.J."/>
            <person name="Barry K."/>
            <person name="Miller A.N."/>
            <person name="Grigoriev I.V."/>
            <person name="Debuchy R."/>
            <person name="Gladieux P."/>
            <person name="Thoren M.H."/>
            <person name="Johannesson H."/>
        </authorList>
    </citation>
    <scope>NUCLEOTIDE SEQUENCE</scope>
    <source>
        <strain evidence="2">SMH3187-1</strain>
    </source>
</reference>
<dbReference type="AlphaFoldDB" id="A0AA40F5C4"/>
<sequence>MKLSIMAIAAAHLFHTASTTPVSQTETRSFVYHPEGNGNANTDSGNSTDGKGTVSRNMCCNNGCTICPIGWYCLEYECTNPLFTVCCNTERLEKAPIFVSI</sequence>
<proteinExistence type="predicted"/>
<comment type="caution">
    <text evidence="2">The sequence shown here is derived from an EMBL/GenBank/DDBJ whole genome shotgun (WGS) entry which is preliminary data.</text>
</comment>
<dbReference type="Proteomes" id="UP001172155">
    <property type="component" value="Unassembled WGS sequence"/>
</dbReference>
<keyword evidence="1" id="KW-0732">Signal</keyword>
<evidence type="ECO:0000256" key="1">
    <source>
        <dbReference type="SAM" id="SignalP"/>
    </source>
</evidence>
<feature type="signal peptide" evidence="1">
    <location>
        <begin position="1"/>
        <end position="19"/>
    </location>
</feature>
<feature type="chain" id="PRO_5041362307" evidence="1">
    <location>
        <begin position="20"/>
        <end position="101"/>
    </location>
</feature>
<accession>A0AA40F5C4</accession>
<evidence type="ECO:0000313" key="3">
    <source>
        <dbReference type="Proteomes" id="UP001172155"/>
    </source>
</evidence>
<organism evidence="2 3">
    <name type="scientific">Schizothecium vesticola</name>
    <dbReference type="NCBI Taxonomy" id="314040"/>
    <lineage>
        <taxon>Eukaryota</taxon>
        <taxon>Fungi</taxon>
        <taxon>Dikarya</taxon>
        <taxon>Ascomycota</taxon>
        <taxon>Pezizomycotina</taxon>
        <taxon>Sordariomycetes</taxon>
        <taxon>Sordariomycetidae</taxon>
        <taxon>Sordariales</taxon>
        <taxon>Schizotheciaceae</taxon>
        <taxon>Schizothecium</taxon>
    </lineage>
</organism>
<evidence type="ECO:0000313" key="2">
    <source>
        <dbReference type="EMBL" id="KAK0751331.1"/>
    </source>
</evidence>
<dbReference type="EMBL" id="JAUKUD010000002">
    <property type="protein sequence ID" value="KAK0751331.1"/>
    <property type="molecule type" value="Genomic_DNA"/>
</dbReference>